<name>A0A2N8ZNI6_9VIBR</name>
<gene>
    <name evidence="1" type="ORF">VTAP4600_P0036</name>
</gene>
<evidence type="ECO:0000313" key="1">
    <source>
        <dbReference type="EMBL" id="SON53480.1"/>
    </source>
</evidence>
<proteinExistence type="predicted"/>
<accession>A0A2N8ZNI6</accession>
<dbReference type="AlphaFoldDB" id="A0A2N8ZNI6"/>
<dbReference type="RefSeq" id="WP_012397017.1">
    <property type="nucleotide sequence ID" value="NZ_LT960613.1"/>
</dbReference>
<protein>
    <submittedName>
        <fullName evidence="1">Uncharacterized protein</fullName>
    </submittedName>
</protein>
<keyword evidence="2" id="KW-1185">Reference proteome</keyword>
<dbReference type="EMBL" id="LT960613">
    <property type="protein sequence ID" value="SON53480.1"/>
    <property type="molecule type" value="Genomic_DNA"/>
</dbReference>
<keyword evidence="1" id="KW-0614">Plasmid</keyword>
<dbReference type="OrthoDB" id="5881638at2"/>
<reference evidence="1 2" key="1">
    <citation type="submission" date="2017-10" db="EMBL/GenBank/DDBJ databases">
        <authorList>
            <person name="Banno H."/>
            <person name="Chua N.-H."/>
        </authorList>
    </citation>
    <scope>NUCLEOTIDE SEQUENCE [LARGE SCALE GENOMIC DNA]</scope>
    <source>
        <strain evidence="1">Vibrio tapetis CECT4600</strain>
        <plasmid evidence="2">Plasmid p</plasmid>
    </source>
</reference>
<dbReference type="Proteomes" id="UP000235828">
    <property type="component" value="Plasmid P"/>
</dbReference>
<dbReference type="KEGG" id="vta:P0036"/>
<evidence type="ECO:0000313" key="2">
    <source>
        <dbReference type="Proteomes" id="UP000235828"/>
    </source>
</evidence>
<organism evidence="1 2">
    <name type="scientific">Vibrio tapetis subsp. tapetis</name>
    <dbReference type="NCBI Taxonomy" id="1671868"/>
    <lineage>
        <taxon>Bacteria</taxon>
        <taxon>Pseudomonadati</taxon>
        <taxon>Pseudomonadota</taxon>
        <taxon>Gammaproteobacteria</taxon>
        <taxon>Vibrionales</taxon>
        <taxon>Vibrionaceae</taxon>
        <taxon>Vibrio</taxon>
    </lineage>
</organism>
<sequence>MSHNTTIKPEHLPVLQTQLLTIRHQLISTEILPNPFIGKIAWLSICAQAIGYLDWDDLTAQTQMPPISTNSIVFDPASIIPFIQSVRVGVGEHIDNIEGLSSVILRNLTGEELSSMDGNEEDRPPLPTPPTSYVIELGPNTLYASDLLNWLWPMTQHHSVHRIEHHYLEHMKKRRAGLSQSQAKERALDVYPHSGVLVSDILTSLMSGGYLEINGKQTSVSFTQKGLNYVNHQMTNEYDAKWKAWFKEFAAHVKTIPYRYIKHDWTRYISLYASGITAMAAAKSVEWSECYTQAHSEIQSAIKHQLDIDLPLYPKERYLQFTPRILLTPALTSNKISDIHFEFIGPDWAKPNGKLKTKRFWPNKRYVSVYLGDRTKSRGWYATIPSHIDSFNVIYKWTSPSHSFASVTHHMTYQLETNMECAQDWLYGNECMKHSDASIPAMATDEYSFNSLDCLTHGKHLTEDDIVELDRFKAGITSIQIDEHGVTIHEERTLTASNSFACVGIIL</sequence>
<geneLocation type="plasmid" evidence="2">
    <name>p</name>
</geneLocation>